<protein>
    <submittedName>
        <fullName evidence="8">Retrovirus-related Pol polyprotein from transposon 17.6</fullName>
    </submittedName>
</protein>
<evidence type="ECO:0000256" key="6">
    <source>
        <dbReference type="ARBA" id="ARBA00022918"/>
    </source>
</evidence>
<dbReference type="InterPro" id="IPR050951">
    <property type="entry name" value="Retrovirus_Pol_polyprotein"/>
</dbReference>
<keyword evidence="2" id="KW-0548">Nucleotidyltransferase</keyword>
<dbReference type="InterPro" id="IPR041373">
    <property type="entry name" value="RT_RNaseH"/>
</dbReference>
<dbReference type="AlphaFoldDB" id="A0A8X6JPK6"/>
<name>A0A8X6JPK6_TRICU</name>
<keyword evidence="4" id="KW-0255">Endonuclease</keyword>
<dbReference type="Gene3D" id="3.10.20.370">
    <property type="match status" value="1"/>
</dbReference>
<dbReference type="GO" id="GO:0004519">
    <property type="term" value="F:endonuclease activity"/>
    <property type="evidence" value="ECO:0007669"/>
    <property type="project" value="UniProtKB-KW"/>
</dbReference>
<keyword evidence="3" id="KW-0540">Nuclease</keyword>
<evidence type="ECO:0000256" key="4">
    <source>
        <dbReference type="ARBA" id="ARBA00022759"/>
    </source>
</evidence>
<proteinExistence type="predicted"/>
<feature type="domain" description="Reverse transcriptase RNase H-like" evidence="7">
    <location>
        <begin position="104"/>
        <end position="207"/>
    </location>
</feature>
<evidence type="ECO:0000256" key="3">
    <source>
        <dbReference type="ARBA" id="ARBA00022722"/>
    </source>
</evidence>
<sequence>MSLAELKGSEFIEEQRKCLDLKQLWDKAQTEGDTEFKIIRGRLVRVARTRRGEEIRQLAIAAPLTDALKGKIKKEKIAWDEKCEKAFEELKSKLVSQPILFAPDFSKDFILQTDASEVGAGVVLSQRIGEEEHPIVFLSKKFSKAERNYSTVERELAAIIFGLKRLKHYLDGQKFVIETDHNPLTYLNKLGSTNPRLQRWALSLQPFSFEIRHKPGKLHGNADGLSRLE</sequence>
<evidence type="ECO:0000259" key="7">
    <source>
        <dbReference type="Pfam" id="PF17917"/>
    </source>
</evidence>
<dbReference type="CDD" id="cd09274">
    <property type="entry name" value="RNase_HI_RT_Ty3"/>
    <property type="match status" value="1"/>
</dbReference>
<dbReference type="Gene3D" id="3.30.70.270">
    <property type="match status" value="1"/>
</dbReference>
<organism evidence="8 9">
    <name type="scientific">Trichonephila clavata</name>
    <name type="common">Joro spider</name>
    <name type="synonym">Nephila clavata</name>
    <dbReference type="NCBI Taxonomy" id="2740835"/>
    <lineage>
        <taxon>Eukaryota</taxon>
        <taxon>Metazoa</taxon>
        <taxon>Ecdysozoa</taxon>
        <taxon>Arthropoda</taxon>
        <taxon>Chelicerata</taxon>
        <taxon>Arachnida</taxon>
        <taxon>Araneae</taxon>
        <taxon>Araneomorphae</taxon>
        <taxon>Entelegynae</taxon>
        <taxon>Araneoidea</taxon>
        <taxon>Nephilidae</taxon>
        <taxon>Trichonephila</taxon>
    </lineage>
</organism>
<dbReference type="SUPFAM" id="SSF56672">
    <property type="entry name" value="DNA/RNA polymerases"/>
    <property type="match status" value="1"/>
</dbReference>
<keyword evidence="6" id="KW-0695">RNA-directed DNA polymerase</keyword>
<keyword evidence="5" id="KW-0378">Hydrolase</keyword>
<dbReference type="PANTHER" id="PTHR37984">
    <property type="entry name" value="PROTEIN CBG26694"/>
    <property type="match status" value="1"/>
</dbReference>
<dbReference type="Pfam" id="PF17917">
    <property type="entry name" value="RT_RNaseH"/>
    <property type="match status" value="1"/>
</dbReference>
<dbReference type="EMBL" id="BMAO01037031">
    <property type="protein sequence ID" value="GFR14841.1"/>
    <property type="molecule type" value="Genomic_DNA"/>
</dbReference>
<reference evidence="8" key="1">
    <citation type="submission" date="2020-07" db="EMBL/GenBank/DDBJ databases">
        <title>Multicomponent nature underlies the extraordinary mechanical properties of spider dragline silk.</title>
        <authorList>
            <person name="Kono N."/>
            <person name="Nakamura H."/>
            <person name="Mori M."/>
            <person name="Yoshida Y."/>
            <person name="Ohtoshi R."/>
            <person name="Malay A.D."/>
            <person name="Moran D.A.P."/>
            <person name="Tomita M."/>
            <person name="Numata K."/>
            <person name="Arakawa K."/>
        </authorList>
    </citation>
    <scope>NUCLEOTIDE SEQUENCE</scope>
</reference>
<dbReference type="PANTHER" id="PTHR37984:SF5">
    <property type="entry name" value="PROTEIN NYNRIN-LIKE"/>
    <property type="match status" value="1"/>
</dbReference>
<evidence type="ECO:0000256" key="2">
    <source>
        <dbReference type="ARBA" id="ARBA00022695"/>
    </source>
</evidence>
<evidence type="ECO:0000313" key="9">
    <source>
        <dbReference type="Proteomes" id="UP000887116"/>
    </source>
</evidence>
<keyword evidence="1" id="KW-0808">Transferase</keyword>
<dbReference type="GO" id="GO:0016787">
    <property type="term" value="F:hydrolase activity"/>
    <property type="evidence" value="ECO:0007669"/>
    <property type="project" value="UniProtKB-KW"/>
</dbReference>
<dbReference type="InterPro" id="IPR043128">
    <property type="entry name" value="Rev_trsase/Diguanyl_cyclase"/>
</dbReference>
<dbReference type="GO" id="GO:0003964">
    <property type="term" value="F:RNA-directed DNA polymerase activity"/>
    <property type="evidence" value="ECO:0007669"/>
    <property type="project" value="UniProtKB-KW"/>
</dbReference>
<dbReference type="FunFam" id="3.10.20.370:FF:000001">
    <property type="entry name" value="Retrovirus-related Pol polyprotein from transposon 17.6-like protein"/>
    <property type="match status" value="1"/>
</dbReference>
<dbReference type="OrthoDB" id="6415283at2759"/>
<gene>
    <name evidence="8" type="primary">pol</name>
    <name evidence="8" type="ORF">TNCT_474631</name>
</gene>
<evidence type="ECO:0000256" key="5">
    <source>
        <dbReference type="ARBA" id="ARBA00022801"/>
    </source>
</evidence>
<comment type="caution">
    <text evidence="8">The sequence shown here is derived from an EMBL/GenBank/DDBJ whole genome shotgun (WGS) entry which is preliminary data.</text>
</comment>
<dbReference type="Proteomes" id="UP000887116">
    <property type="component" value="Unassembled WGS sequence"/>
</dbReference>
<keyword evidence="9" id="KW-1185">Reference proteome</keyword>
<evidence type="ECO:0000313" key="8">
    <source>
        <dbReference type="EMBL" id="GFR14841.1"/>
    </source>
</evidence>
<evidence type="ECO:0000256" key="1">
    <source>
        <dbReference type="ARBA" id="ARBA00022679"/>
    </source>
</evidence>
<dbReference type="InterPro" id="IPR043502">
    <property type="entry name" value="DNA/RNA_pol_sf"/>
</dbReference>
<accession>A0A8X6JPK6</accession>